<dbReference type="PANTHER" id="PTHR11851">
    <property type="entry name" value="METALLOPROTEASE"/>
    <property type="match status" value="1"/>
</dbReference>
<evidence type="ECO:0000313" key="4">
    <source>
        <dbReference type="Proteomes" id="UP000007394"/>
    </source>
</evidence>
<dbReference type="EMBL" id="CP003418">
    <property type="protein sequence ID" value="AFH49939.1"/>
    <property type="molecule type" value="Genomic_DNA"/>
</dbReference>
<evidence type="ECO:0000313" key="3">
    <source>
        <dbReference type="EMBL" id="AFH49939.1"/>
    </source>
</evidence>
<sequence>MNSLRTKPEIKNELKFQLENISVKEYSNGLKIFYLQKEKLPLIRLNFIVEAGSKFDSLSIPGLARLTSAMIDEGAGGLSSLELSDEFDLLGTDFKISTDNDFIVLSLQSLSENIERSLKLLSLVITKPDFPESEFEREKKKLLVSILQLKDNPEAIADQVFDKVIFQNHYYSFPVSGYFDTVEKITLQDIKKFYTNSFKADKSFIAAAGNLSAEKFYQLIEKYFQNFTSSESTDVLSDKLITADKKVFVYDKPESVQTEIRIGYVSGKRSSKDFFRKHLLNTIFGGQFNSRLNSNLREQNGFTYGVSSQFSYLKDSGYFVISTSVNTDNTFAAVREILKELDNLKDGINSEELNFAKTSLTRKFPLNFETYRQLTSNLSSLAIQNLPIDYFNTYLTNLTSVSIEEVNAEALKLSQADMKIVLVGNRDSFANEFIKNGFELIDVDERGEIL</sequence>
<dbReference type="Pfam" id="PF05193">
    <property type="entry name" value="Peptidase_M16_C"/>
    <property type="match status" value="1"/>
</dbReference>
<feature type="domain" description="Peptidase M16 N-terminal" evidence="1">
    <location>
        <begin position="46"/>
        <end position="168"/>
    </location>
</feature>
<dbReference type="eggNOG" id="COG0612">
    <property type="taxonomic scope" value="Bacteria"/>
</dbReference>
<name>I0ALT2_IGNAJ</name>
<gene>
    <name evidence="3" type="ordered locus">IALB_2236</name>
</gene>
<dbReference type="InterPro" id="IPR011765">
    <property type="entry name" value="Pept_M16_N"/>
</dbReference>
<dbReference type="InterPro" id="IPR011249">
    <property type="entry name" value="Metalloenz_LuxS/M16"/>
</dbReference>
<dbReference type="OrthoDB" id="9811314at2"/>
<organism evidence="3 4">
    <name type="scientific">Ignavibacterium album (strain DSM 19864 / JCM 16511 / NBRC 101810 / Mat9-16)</name>
    <dbReference type="NCBI Taxonomy" id="945713"/>
    <lineage>
        <taxon>Bacteria</taxon>
        <taxon>Pseudomonadati</taxon>
        <taxon>Ignavibacteriota</taxon>
        <taxon>Ignavibacteria</taxon>
        <taxon>Ignavibacteriales</taxon>
        <taxon>Ignavibacteriaceae</taxon>
        <taxon>Ignavibacterium</taxon>
    </lineage>
</organism>
<keyword evidence="4" id="KW-1185">Reference proteome</keyword>
<proteinExistence type="predicted"/>
<dbReference type="SUPFAM" id="SSF63411">
    <property type="entry name" value="LuxS/MPP-like metallohydrolase"/>
    <property type="match status" value="2"/>
</dbReference>
<dbReference type="HOGENOM" id="CLU_009902_6_1_10"/>
<dbReference type="RefSeq" id="WP_014561088.1">
    <property type="nucleotide sequence ID" value="NC_017464.1"/>
</dbReference>
<dbReference type="InterPro" id="IPR007863">
    <property type="entry name" value="Peptidase_M16_C"/>
</dbReference>
<dbReference type="GO" id="GO:0046872">
    <property type="term" value="F:metal ion binding"/>
    <property type="evidence" value="ECO:0007669"/>
    <property type="project" value="InterPro"/>
</dbReference>
<evidence type="ECO:0000259" key="1">
    <source>
        <dbReference type="Pfam" id="PF00675"/>
    </source>
</evidence>
<reference evidence="3 4" key="1">
    <citation type="journal article" date="2012" name="Front. Microbiol.">
        <title>Complete genome of Ignavibacterium album, a metabolically versatile, flagellated, facultative anaerobe from the phylum Chlorobi.</title>
        <authorList>
            <person name="Liu Z."/>
            <person name="Frigaard N.-U."/>
            <person name="Vogl K."/>
            <person name="Iino T."/>
            <person name="Ohkuma M."/>
            <person name="Overmann J."/>
            <person name="Bryant D.A."/>
        </authorList>
    </citation>
    <scope>NUCLEOTIDE SEQUENCE [LARGE SCALE GENOMIC DNA]</scope>
    <source>
        <strain evidence="4">DSM 19864 / JCM 16511 / NBRC 101810 / Mat9-16</strain>
    </source>
</reference>
<dbReference type="PANTHER" id="PTHR11851:SF224">
    <property type="entry name" value="PROCESSING PROTEASE"/>
    <property type="match status" value="1"/>
</dbReference>
<dbReference type="AlphaFoldDB" id="I0ALT2"/>
<protein>
    <submittedName>
        <fullName evidence="3">Putative Zn-dependent peptidase</fullName>
    </submittedName>
</protein>
<dbReference type="InterPro" id="IPR050361">
    <property type="entry name" value="MPP/UQCRC_Complex"/>
</dbReference>
<dbReference type="Gene3D" id="3.30.830.10">
    <property type="entry name" value="Metalloenzyme, LuxS/M16 peptidase-like"/>
    <property type="match status" value="2"/>
</dbReference>
<dbReference type="Pfam" id="PF00675">
    <property type="entry name" value="Peptidase_M16"/>
    <property type="match status" value="1"/>
</dbReference>
<dbReference type="Proteomes" id="UP000007394">
    <property type="component" value="Chromosome"/>
</dbReference>
<accession>I0ALT2</accession>
<dbReference type="KEGG" id="ial:IALB_2236"/>
<dbReference type="STRING" id="945713.IALB_2236"/>
<evidence type="ECO:0000259" key="2">
    <source>
        <dbReference type="Pfam" id="PF05193"/>
    </source>
</evidence>
<feature type="domain" description="Peptidase M16 C-terminal" evidence="2">
    <location>
        <begin position="184"/>
        <end position="360"/>
    </location>
</feature>